<reference evidence="4" key="1">
    <citation type="journal article" date="2019" name="Int. J. Syst. Evol. Microbiol.">
        <title>The Global Catalogue of Microorganisms (GCM) 10K type strain sequencing project: providing services to taxonomists for standard genome sequencing and annotation.</title>
        <authorList>
            <consortium name="The Broad Institute Genomics Platform"/>
            <consortium name="The Broad Institute Genome Sequencing Center for Infectious Disease"/>
            <person name="Wu L."/>
            <person name="Ma J."/>
        </authorList>
    </citation>
    <scope>NUCLEOTIDE SEQUENCE [LARGE SCALE GENOMIC DNA]</scope>
    <source>
        <strain evidence="4">CGMCC 4.7641</strain>
    </source>
</reference>
<dbReference type="Gene3D" id="3.40.50.720">
    <property type="entry name" value="NAD(P)-binding Rossmann-like Domain"/>
    <property type="match status" value="1"/>
</dbReference>
<evidence type="ECO:0000313" key="4">
    <source>
        <dbReference type="Proteomes" id="UP001597483"/>
    </source>
</evidence>
<evidence type="ECO:0000256" key="1">
    <source>
        <dbReference type="ARBA" id="ARBA00022857"/>
    </source>
</evidence>
<name>A0ABW5HD18_9PSEU</name>
<proteinExistence type="predicted"/>
<dbReference type="CDD" id="cd08253">
    <property type="entry name" value="zeta_crystallin"/>
    <property type="match status" value="1"/>
</dbReference>
<dbReference type="PANTHER" id="PTHR44154">
    <property type="entry name" value="QUINONE OXIDOREDUCTASE"/>
    <property type="match status" value="1"/>
</dbReference>
<keyword evidence="4" id="KW-1185">Reference proteome</keyword>
<dbReference type="InterPro" id="IPR051603">
    <property type="entry name" value="Zinc-ADH_QOR/CCCR"/>
</dbReference>
<comment type="caution">
    <text evidence="3">The sequence shown here is derived from an EMBL/GenBank/DDBJ whole genome shotgun (WGS) entry which is preliminary data.</text>
</comment>
<dbReference type="RefSeq" id="WP_378308288.1">
    <property type="nucleotide sequence ID" value="NZ_JBHUKS010000018.1"/>
</dbReference>
<dbReference type="InterPro" id="IPR013154">
    <property type="entry name" value="ADH-like_N"/>
</dbReference>
<evidence type="ECO:0000259" key="2">
    <source>
        <dbReference type="SMART" id="SM00829"/>
    </source>
</evidence>
<dbReference type="SMART" id="SM00829">
    <property type="entry name" value="PKS_ER"/>
    <property type="match status" value="1"/>
</dbReference>
<organism evidence="3 4">
    <name type="scientific">Amycolatopsis silviterrae</name>
    <dbReference type="NCBI Taxonomy" id="1656914"/>
    <lineage>
        <taxon>Bacteria</taxon>
        <taxon>Bacillati</taxon>
        <taxon>Actinomycetota</taxon>
        <taxon>Actinomycetes</taxon>
        <taxon>Pseudonocardiales</taxon>
        <taxon>Pseudonocardiaceae</taxon>
        <taxon>Amycolatopsis</taxon>
    </lineage>
</organism>
<dbReference type="InterPro" id="IPR011032">
    <property type="entry name" value="GroES-like_sf"/>
</dbReference>
<dbReference type="InterPro" id="IPR020843">
    <property type="entry name" value="ER"/>
</dbReference>
<keyword evidence="1" id="KW-0521">NADP</keyword>
<accession>A0ABW5HD18</accession>
<dbReference type="Pfam" id="PF00107">
    <property type="entry name" value="ADH_zinc_N"/>
    <property type="match status" value="1"/>
</dbReference>
<dbReference type="Pfam" id="PF08240">
    <property type="entry name" value="ADH_N"/>
    <property type="match status" value="1"/>
</dbReference>
<dbReference type="PANTHER" id="PTHR44154:SF1">
    <property type="entry name" value="QUINONE OXIDOREDUCTASE"/>
    <property type="match status" value="1"/>
</dbReference>
<dbReference type="Proteomes" id="UP001597483">
    <property type="component" value="Unassembled WGS sequence"/>
</dbReference>
<dbReference type="Gene3D" id="3.90.180.10">
    <property type="entry name" value="Medium-chain alcohol dehydrogenases, catalytic domain"/>
    <property type="match status" value="1"/>
</dbReference>
<protein>
    <submittedName>
        <fullName evidence="3">NADPH:quinone reductase</fullName>
    </submittedName>
</protein>
<feature type="domain" description="Enoyl reductase (ER)" evidence="2">
    <location>
        <begin position="10"/>
        <end position="313"/>
    </location>
</feature>
<evidence type="ECO:0000313" key="3">
    <source>
        <dbReference type="EMBL" id="MFD2471001.1"/>
    </source>
</evidence>
<sequence length="315" mass="32763">MIAAYVTSLGGSSEIKVGPLPDPSPGPREVLVKVSAVAVNHVDTFVRSGAYRTDLSFPFVIGRDLVGTVVSSPVDRFAPGDRVWCNSLGHDGRQGSFSEYCAVPADRLYPLPDGVSDDAVAVLHPAATAYLGLFEHADAGYGETIVVLGAGGGVGSAVVQLASTAGMRVIATARAADAEWCRECGADEVFDYADPDLYEKLPAADVLWDNAGRHDLISAVPLLARGGRIVAMAGMQSMPTLPIGELYTRDASIRGFAISNAGVAALGAAARVVNRGLSTGILRARIGARLPLSAAAEAHRAQEEGEARGRIVLEI</sequence>
<dbReference type="InterPro" id="IPR013149">
    <property type="entry name" value="ADH-like_C"/>
</dbReference>
<dbReference type="EMBL" id="JBHUKS010000018">
    <property type="protein sequence ID" value="MFD2471001.1"/>
    <property type="molecule type" value="Genomic_DNA"/>
</dbReference>
<dbReference type="InterPro" id="IPR036291">
    <property type="entry name" value="NAD(P)-bd_dom_sf"/>
</dbReference>
<dbReference type="SUPFAM" id="SSF50129">
    <property type="entry name" value="GroES-like"/>
    <property type="match status" value="1"/>
</dbReference>
<gene>
    <name evidence="3" type="ORF">ACFSVL_26660</name>
</gene>
<dbReference type="SUPFAM" id="SSF51735">
    <property type="entry name" value="NAD(P)-binding Rossmann-fold domains"/>
    <property type="match status" value="1"/>
</dbReference>